<protein>
    <recommendedName>
        <fullName evidence="4">F-box domain-containing protein</fullName>
    </recommendedName>
</protein>
<proteinExistence type="predicted"/>
<dbReference type="InterPro" id="IPR032675">
    <property type="entry name" value="LRR_dom_sf"/>
</dbReference>
<dbReference type="SUPFAM" id="SSF52047">
    <property type="entry name" value="RNI-like"/>
    <property type="match status" value="1"/>
</dbReference>
<dbReference type="Gene3D" id="3.80.10.10">
    <property type="entry name" value="Ribonuclease Inhibitor"/>
    <property type="match status" value="1"/>
</dbReference>
<keyword evidence="3" id="KW-1185">Reference proteome</keyword>
<dbReference type="STRING" id="1314778.A0A5C3NYU5"/>
<sequence>MSLLSLNDDVLLEIFAPLYGKDALNVSLTSKRAYTLAGPCIASRIECTSPKRLRRIHTYLLAASSDGGLRARILKFLWIDRGAFEDPLAEGPYDHPKYDFSQVHLVREILLQASNLRELWIAGFQACIERDARIWDTIQSLTGLVDLQLFDVTDSSLTIFDSFRSDYLTRLTLTYRRSRSKAEIPISPLPSLPSIRHLRLHEPTMFALDLVGRCPNLSALIVSFIQKTQPRDLPGACGGSQWPSLRRLMVSELQDVRSFSERLRTVGSLQICGMLDCRSGGDLALLEVLRQTSPVGLYVSIQTSCQEPLFWDAIPSAAPRLRSLELQLQRPSGCSIPEAYSWLSKLPAALSSIPLVCLRVLVPEPLQGQPNIVLEGQRNHGWEREIKRIKALIALPCLLVRAIPSLRYLSVGDLAPNTHVTGVPIADAALDALRLKAEDFVVTKWDEMRWLDIIRMRCWWRIEDGPSGSPRELVEISEEEGEEAQRQIESVN</sequence>
<evidence type="ECO:0000313" key="3">
    <source>
        <dbReference type="Proteomes" id="UP000308197"/>
    </source>
</evidence>
<feature type="region of interest" description="Disordered" evidence="1">
    <location>
        <begin position="467"/>
        <end position="492"/>
    </location>
</feature>
<evidence type="ECO:0000256" key="1">
    <source>
        <dbReference type="SAM" id="MobiDB-lite"/>
    </source>
</evidence>
<dbReference type="InParanoid" id="A0A5C3NYU5"/>
<gene>
    <name evidence="2" type="ORF">K466DRAFT_500350</name>
</gene>
<evidence type="ECO:0008006" key="4">
    <source>
        <dbReference type="Google" id="ProtNLM"/>
    </source>
</evidence>
<organism evidence="2 3">
    <name type="scientific">Polyporus arcularius HHB13444</name>
    <dbReference type="NCBI Taxonomy" id="1314778"/>
    <lineage>
        <taxon>Eukaryota</taxon>
        <taxon>Fungi</taxon>
        <taxon>Dikarya</taxon>
        <taxon>Basidiomycota</taxon>
        <taxon>Agaricomycotina</taxon>
        <taxon>Agaricomycetes</taxon>
        <taxon>Polyporales</taxon>
        <taxon>Polyporaceae</taxon>
        <taxon>Polyporus</taxon>
    </lineage>
</organism>
<dbReference type="AlphaFoldDB" id="A0A5C3NYU5"/>
<name>A0A5C3NYU5_9APHY</name>
<evidence type="ECO:0000313" key="2">
    <source>
        <dbReference type="EMBL" id="TFK82421.1"/>
    </source>
</evidence>
<accession>A0A5C3NYU5</accession>
<dbReference type="Proteomes" id="UP000308197">
    <property type="component" value="Unassembled WGS sequence"/>
</dbReference>
<reference evidence="2 3" key="1">
    <citation type="journal article" date="2019" name="Nat. Ecol. Evol.">
        <title>Megaphylogeny resolves global patterns of mushroom evolution.</title>
        <authorList>
            <person name="Varga T."/>
            <person name="Krizsan K."/>
            <person name="Foldi C."/>
            <person name="Dima B."/>
            <person name="Sanchez-Garcia M."/>
            <person name="Sanchez-Ramirez S."/>
            <person name="Szollosi G.J."/>
            <person name="Szarkandi J.G."/>
            <person name="Papp V."/>
            <person name="Albert L."/>
            <person name="Andreopoulos W."/>
            <person name="Angelini C."/>
            <person name="Antonin V."/>
            <person name="Barry K.W."/>
            <person name="Bougher N.L."/>
            <person name="Buchanan P."/>
            <person name="Buyck B."/>
            <person name="Bense V."/>
            <person name="Catcheside P."/>
            <person name="Chovatia M."/>
            <person name="Cooper J."/>
            <person name="Damon W."/>
            <person name="Desjardin D."/>
            <person name="Finy P."/>
            <person name="Geml J."/>
            <person name="Haridas S."/>
            <person name="Hughes K."/>
            <person name="Justo A."/>
            <person name="Karasinski D."/>
            <person name="Kautmanova I."/>
            <person name="Kiss B."/>
            <person name="Kocsube S."/>
            <person name="Kotiranta H."/>
            <person name="LaButti K.M."/>
            <person name="Lechner B.E."/>
            <person name="Liimatainen K."/>
            <person name="Lipzen A."/>
            <person name="Lukacs Z."/>
            <person name="Mihaltcheva S."/>
            <person name="Morgado L.N."/>
            <person name="Niskanen T."/>
            <person name="Noordeloos M.E."/>
            <person name="Ohm R.A."/>
            <person name="Ortiz-Santana B."/>
            <person name="Ovrebo C."/>
            <person name="Racz N."/>
            <person name="Riley R."/>
            <person name="Savchenko A."/>
            <person name="Shiryaev A."/>
            <person name="Soop K."/>
            <person name="Spirin V."/>
            <person name="Szebenyi C."/>
            <person name="Tomsovsky M."/>
            <person name="Tulloss R.E."/>
            <person name="Uehling J."/>
            <person name="Grigoriev I.V."/>
            <person name="Vagvolgyi C."/>
            <person name="Papp T."/>
            <person name="Martin F.M."/>
            <person name="Miettinen O."/>
            <person name="Hibbett D.S."/>
            <person name="Nagy L.G."/>
        </authorList>
    </citation>
    <scope>NUCLEOTIDE SEQUENCE [LARGE SCALE GENOMIC DNA]</scope>
    <source>
        <strain evidence="2 3">HHB13444</strain>
    </source>
</reference>
<dbReference type="EMBL" id="ML211487">
    <property type="protein sequence ID" value="TFK82421.1"/>
    <property type="molecule type" value="Genomic_DNA"/>
</dbReference>